<dbReference type="AlphaFoldDB" id="R4FP76"/>
<dbReference type="GO" id="GO:0016671">
    <property type="term" value="F:oxidoreductase activity, acting on a sulfur group of donors, disulfide as acceptor"/>
    <property type="evidence" value="ECO:0007669"/>
    <property type="project" value="InterPro"/>
</dbReference>
<keyword evidence="3" id="KW-0812">Transmembrane</keyword>
<proteinExistence type="evidence at transcript level"/>
<dbReference type="EMBL" id="GAHY01000278">
    <property type="protein sequence ID" value="JAA77232.1"/>
    <property type="molecule type" value="mRNA"/>
</dbReference>
<dbReference type="Pfam" id="PF03227">
    <property type="entry name" value="GILT"/>
    <property type="match status" value="1"/>
</dbReference>
<organism evidence="4">
    <name type="scientific">Rhodnius prolixus</name>
    <name type="common">Triatomid bug</name>
    <dbReference type="NCBI Taxonomy" id="13249"/>
    <lineage>
        <taxon>Eukaryota</taxon>
        <taxon>Metazoa</taxon>
        <taxon>Ecdysozoa</taxon>
        <taxon>Arthropoda</taxon>
        <taxon>Hexapoda</taxon>
        <taxon>Insecta</taxon>
        <taxon>Pterygota</taxon>
        <taxon>Neoptera</taxon>
        <taxon>Paraneoptera</taxon>
        <taxon>Hemiptera</taxon>
        <taxon>Heteroptera</taxon>
        <taxon>Panheteroptera</taxon>
        <taxon>Cimicomorpha</taxon>
        <taxon>Reduviidae</taxon>
        <taxon>Triatominae</taxon>
        <taxon>Rhodnius</taxon>
    </lineage>
</organism>
<keyword evidence="2" id="KW-0325">Glycoprotein</keyword>
<dbReference type="PANTHER" id="PTHR13234:SF71">
    <property type="entry name" value="GAMMA-INTERFERON-INDUCIBLE LYSOSOMAL THIOL REDUCTASE-LIKE PROTEIN"/>
    <property type="match status" value="1"/>
</dbReference>
<evidence type="ECO:0000256" key="3">
    <source>
        <dbReference type="SAM" id="Phobius"/>
    </source>
</evidence>
<evidence type="ECO:0000313" key="4">
    <source>
        <dbReference type="EMBL" id="JAA77232.1"/>
    </source>
</evidence>
<dbReference type="PANTHER" id="PTHR13234">
    <property type="entry name" value="GAMMA-INTERFERON INDUCIBLE LYSOSOMAL THIOL REDUCTASE GILT"/>
    <property type="match status" value="1"/>
</dbReference>
<sequence>SFQCRIHFGIILFNLRGKMLVTKIFTAILITISICLLILTLTYFIVPLALHSNVKKPQMTNIGLPYCNEEETIVRVTVFYECLCPDSREFFQKQLLPTIMKMPENITTELIPYGKASTEIVENNSSYRFHCQHGPSECEGNKLHGCIVHLVEDNLKLVRIISCMFNEYGRDAEIIGKECIEMYNIDWIRIKSCADNGVGDQLLKENGEITERILVQTTFIPTILLNRKLYNQQEVLYNFEEMILNILVQ</sequence>
<feature type="transmembrane region" description="Helical" evidence="3">
    <location>
        <begin position="24"/>
        <end position="50"/>
    </location>
</feature>
<evidence type="ECO:0000256" key="2">
    <source>
        <dbReference type="ARBA" id="ARBA00023180"/>
    </source>
</evidence>
<evidence type="ECO:0000256" key="1">
    <source>
        <dbReference type="ARBA" id="ARBA00005679"/>
    </source>
</evidence>
<dbReference type="HOGENOM" id="CLU_066886_2_0_1"/>
<accession>R4FP76</accession>
<reference evidence="4" key="1">
    <citation type="submission" date="2013-04" db="EMBL/GenBank/DDBJ databases">
        <title>An insight into the transcriptome of the digestive tract of the blood sucking bug, Rhodnius prolixus.</title>
        <authorList>
            <person name="Ribeiro J.M.C."/>
            <person name="Genta F.A."/>
            <person name="Sorgine M.H.F."/>
            <person name="Paiva-Silva G.O."/>
            <person name="Majerowicz D."/>
            <person name="Medeiros M."/>
            <person name="Koerich L."/>
            <person name="Terra W.R."/>
            <person name="Ferreira C."/>
            <person name="Pimentel A.C."/>
            <person name="Bisch P.M."/>
            <person name="Diniz M.M.P."/>
            <person name="Nascimento R."/>
            <person name="Salmon D."/>
            <person name="Silber A.M."/>
            <person name="Alves M."/>
            <person name="Oliveira M.F."/>
            <person name="Gondim K.C."/>
            <person name="Silva Neto M.A.C."/>
            <person name="Atella G.C."/>
            <person name="Araujo H."/>
            <person name="Dias F.S."/>
            <person name="Polycarpo C.R."/>
            <person name="Fampa P."/>
            <person name="Melo A.C."/>
            <person name="Tanaka A.S."/>
            <person name="Balczun C."/>
            <person name="Oliveira J.H.M."/>
            <person name="Goncalves R."/>
            <person name="Lazoski C."/>
            <person name="Pereira M.A."/>
            <person name="Rivera-Pomar R."/>
            <person name="Diambra L."/>
            <person name="Schaub G.A."/>
            <person name="Garcia E.S."/>
            <person name="Azambuja P."/>
            <person name="Braz G.R.C."/>
            <person name="Oliveira P.L."/>
        </authorList>
    </citation>
    <scope>NUCLEOTIDE SEQUENCE</scope>
</reference>
<dbReference type="VEuPathDB" id="VectorBase:RPRC001626"/>
<keyword evidence="3" id="KW-0472">Membrane</keyword>
<feature type="non-terminal residue" evidence="4">
    <location>
        <position position="1"/>
    </location>
</feature>
<keyword evidence="3" id="KW-1133">Transmembrane helix</keyword>
<comment type="similarity">
    <text evidence="1">Belongs to the GILT family.</text>
</comment>
<dbReference type="InterPro" id="IPR004911">
    <property type="entry name" value="Interferon-induced_GILT"/>
</dbReference>
<protein>
    <submittedName>
        <fullName evidence="4">Putative gamma-interferon-inducible lysosomal thiol reductase</fullName>
    </submittedName>
</protein>
<name>R4FP76_RHOPR</name>